<dbReference type="InterPro" id="IPR012337">
    <property type="entry name" value="RNaseH-like_sf"/>
</dbReference>
<gene>
    <name evidence="3" type="ORF">Dsin_002428</name>
</gene>
<feature type="signal peptide" evidence="1">
    <location>
        <begin position="1"/>
        <end position="20"/>
    </location>
</feature>
<dbReference type="InterPro" id="IPR036397">
    <property type="entry name" value="RNaseH_sf"/>
</dbReference>
<feature type="chain" id="PRO_5041914070" description="RNase H type-1 domain-containing protein" evidence="1">
    <location>
        <begin position="21"/>
        <end position="211"/>
    </location>
</feature>
<comment type="caution">
    <text evidence="3">The sequence shown here is derived from an EMBL/GenBank/DDBJ whole genome shotgun (WGS) entry which is preliminary data.</text>
</comment>
<protein>
    <recommendedName>
        <fullName evidence="2">RNase H type-1 domain-containing protein</fullName>
    </recommendedName>
</protein>
<feature type="domain" description="RNase H type-1" evidence="2">
    <location>
        <begin position="73"/>
        <end position="193"/>
    </location>
</feature>
<evidence type="ECO:0000313" key="3">
    <source>
        <dbReference type="EMBL" id="KAK3230547.1"/>
    </source>
</evidence>
<name>A0AAE0B735_9ROSI</name>
<proteinExistence type="predicted"/>
<keyword evidence="4" id="KW-1185">Reference proteome</keyword>
<dbReference type="Gene3D" id="3.30.420.10">
    <property type="entry name" value="Ribonuclease H-like superfamily/Ribonuclease H"/>
    <property type="match status" value="1"/>
</dbReference>
<dbReference type="GO" id="GO:0004523">
    <property type="term" value="F:RNA-DNA hybrid ribonuclease activity"/>
    <property type="evidence" value="ECO:0007669"/>
    <property type="project" value="InterPro"/>
</dbReference>
<keyword evidence="1" id="KW-0732">Signal</keyword>
<dbReference type="CDD" id="cd06222">
    <property type="entry name" value="RNase_H_like"/>
    <property type="match status" value="1"/>
</dbReference>
<dbReference type="EMBL" id="JANJYJ010000001">
    <property type="protein sequence ID" value="KAK3230547.1"/>
    <property type="molecule type" value="Genomic_DNA"/>
</dbReference>
<dbReference type="InterPro" id="IPR052929">
    <property type="entry name" value="RNase_H-like_EbsB-rel"/>
</dbReference>
<dbReference type="Proteomes" id="UP001281410">
    <property type="component" value="Unassembled WGS sequence"/>
</dbReference>
<dbReference type="AlphaFoldDB" id="A0AAE0B735"/>
<dbReference type="PANTHER" id="PTHR47074:SF11">
    <property type="entry name" value="REVERSE TRANSCRIPTASE-LIKE PROTEIN"/>
    <property type="match status" value="1"/>
</dbReference>
<dbReference type="InterPro" id="IPR044730">
    <property type="entry name" value="RNase_H-like_dom_plant"/>
</dbReference>
<dbReference type="InterPro" id="IPR002156">
    <property type="entry name" value="RNaseH_domain"/>
</dbReference>
<dbReference type="GO" id="GO:0003676">
    <property type="term" value="F:nucleic acid binding"/>
    <property type="evidence" value="ECO:0007669"/>
    <property type="project" value="InterPro"/>
</dbReference>
<evidence type="ECO:0000259" key="2">
    <source>
        <dbReference type="Pfam" id="PF13456"/>
    </source>
</evidence>
<accession>A0AAE0B735</accession>
<dbReference type="Pfam" id="PF13456">
    <property type="entry name" value="RVT_3"/>
    <property type="match status" value="1"/>
</dbReference>
<dbReference type="PANTHER" id="PTHR47074">
    <property type="entry name" value="BNAC02G40300D PROTEIN"/>
    <property type="match status" value="1"/>
</dbReference>
<organism evidence="3 4">
    <name type="scientific">Dipteronia sinensis</name>
    <dbReference type="NCBI Taxonomy" id="43782"/>
    <lineage>
        <taxon>Eukaryota</taxon>
        <taxon>Viridiplantae</taxon>
        <taxon>Streptophyta</taxon>
        <taxon>Embryophyta</taxon>
        <taxon>Tracheophyta</taxon>
        <taxon>Spermatophyta</taxon>
        <taxon>Magnoliopsida</taxon>
        <taxon>eudicotyledons</taxon>
        <taxon>Gunneridae</taxon>
        <taxon>Pentapetalae</taxon>
        <taxon>rosids</taxon>
        <taxon>malvids</taxon>
        <taxon>Sapindales</taxon>
        <taxon>Sapindaceae</taxon>
        <taxon>Hippocastanoideae</taxon>
        <taxon>Acereae</taxon>
        <taxon>Dipteronia</taxon>
    </lineage>
</organism>
<sequence length="211" mass="23757">MGLFCTVVWRFWHMCNLVLHGSPNQDFLEVSYWCKNFLYEYHNCVDSRNLALPRNIHNRNSWRPSDLNFYKINYDAEVNASEGRVGFGVVIRDHTGFVLASCSRSVDACFDARMVEILAICRWVIFSKDCGLSPCTIESDATVVVKWINDGGHLESASGVILTDISLLISNLCVVSVKHVPRLANCVAHGVVKLVLTGIEDLFWIEATVLM</sequence>
<evidence type="ECO:0000313" key="4">
    <source>
        <dbReference type="Proteomes" id="UP001281410"/>
    </source>
</evidence>
<reference evidence="3" key="1">
    <citation type="journal article" date="2023" name="Plant J.">
        <title>Genome sequences and population genomics provide insights into the demographic history, inbreeding, and mutation load of two 'living fossil' tree species of Dipteronia.</title>
        <authorList>
            <person name="Feng Y."/>
            <person name="Comes H.P."/>
            <person name="Chen J."/>
            <person name="Zhu S."/>
            <person name="Lu R."/>
            <person name="Zhang X."/>
            <person name="Li P."/>
            <person name="Qiu J."/>
            <person name="Olsen K.M."/>
            <person name="Qiu Y."/>
        </authorList>
    </citation>
    <scope>NUCLEOTIDE SEQUENCE</scope>
    <source>
        <strain evidence="3">NBL</strain>
    </source>
</reference>
<evidence type="ECO:0000256" key="1">
    <source>
        <dbReference type="SAM" id="SignalP"/>
    </source>
</evidence>
<dbReference type="SUPFAM" id="SSF53098">
    <property type="entry name" value="Ribonuclease H-like"/>
    <property type="match status" value="1"/>
</dbReference>